<dbReference type="InterPro" id="IPR001478">
    <property type="entry name" value="PDZ"/>
</dbReference>
<dbReference type="SMART" id="SM00228">
    <property type="entry name" value="PDZ"/>
    <property type="match status" value="1"/>
</dbReference>
<protein>
    <submittedName>
        <fullName evidence="7">Trypsin</fullName>
    </submittedName>
</protein>
<dbReference type="InterPro" id="IPR043504">
    <property type="entry name" value="Peptidase_S1_PA_chymotrypsin"/>
</dbReference>
<dbReference type="Pfam" id="PF13180">
    <property type="entry name" value="PDZ_2"/>
    <property type="match status" value="1"/>
</dbReference>
<comment type="caution">
    <text evidence="7">The sequence shown here is derived from an EMBL/GenBank/DDBJ whole genome shotgun (WGS) entry which is preliminary data.</text>
</comment>
<evidence type="ECO:0000313" key="7">
    <source>
        <dbReference type="EMBL" id="OYO24679.1"/>
    </source>
</evidence>
<keyword evidence="3" id="KW-0378">Hydrolase</keyword>
<dbReference type="PROSITE" id="PS50106">
    <property type="entry name" value="PDZ"/>
    <property type="match status" value="1"/>
</dbReference>
<evidence type="ECO:0000256" key="5">
    <source>
        <dbReference type="SAM" id="Phobius"/>
    </source>
</evidence>
<evidence type="ECO:0000256" key="3">
    <source>
        <dbReference type="ARBA" id="ARBA00022801"/>
    </source>
</evidence>
<dbReference type="InterPro" id="IPR009003">
    <property type="entry name" value="Peptidase_S1_PA"/>
</dbReference>
<accession>A0A255HAI8</accession>
<keyword evidence="5" id="KW-0472">Membrane</keyword>
<dbReference type="GO" id="GO:0004252">
    <property type="term" value="F:serine-type endopeptidase activity"/>
    <property type="evidence" value="ECO:0007669"/>
    <property type="project" value="InterPro"/>
</dbReference>
<dbReference type="InterPro" id="IPR036034">
    <property type="entry name" value="PDZ_sf"/>
</dbReference>
<dbReference type="Gene3D" id="2.40.10.10">
    <property type="entry name" value="Trypsin-like serine proteases"/>
    <property type="match status" value="2"/>
</dbReference>
<reference evidence="7 8" key="1">
    <citation type="submission" date="2017-07" db="EMBL/GenBank/DDBJ databases">
        <title>Draft whole genome sequences of clinical Proprionibacteriaceae strains.</title>
        <authorList>
            <person name="Bernier A.-M."/>
            <person name="Bernard K."/>
            <person name="Domingo M.-C."/>
        </authorList>
    </citation>
    <scope>NUCLEOTIDE SEQUENCE [LARGE SCALE GENOMIC DNA]</scope>
    <source>
        <strain evidence="7 8">NML 130396</strain>
    </source>
</reference>
<dbReference type="RefSeq" id="WP_094362673.1">
    <property type="nucleotide sequence ID" value="NZ_NMVQ01000002.1"/>
</dbReference>
<organism evidence="7 8">
    <name type="scientific">Enemella dayhoffiae</name>
    <dbReference type="NCBI Taxonomy" id="2016507"/>
    <lineage>
        <taxon>Bacteria</taxon>
        <taxon>Bacillati</taxon>
        <taxon>Actinomycetota</taxon>
        <taxon>Actinomycetes</taxon>
        <taxon>Propionibacteriales</taxon>
        <taxon>Propionibacteriaceae</taxon>
        <taxon>Enemella</taxon>
    </lineage>
</organism>
<dbReference type="SUPFAM" id="SSF50156">
    <property type="entry name" value="PDZ domain-like"/>
    <property type="match status" value="1"/>
</dbReference>
<feature type="domain" description="PDZ" evidence="6">
    <location>
        <begin position="303"/>
        <end position="390"/>
    </location>
</feature>
<evidence type="ECO:0000256" key="1">
    <source>
        <dbReference type="ARBA" id="ARBA00010541"/>
    </source>
</evidence>
<keyword evidence="2" id="KW-0645">Protease</keyword>
<dbReference type="InterPro" id="IPR051201">
    <property type="entry name" value="Chloro_Bact_Ser_Proteases"/>
</dbReference>
<gene>
    <name evidence="7" type="ORF">CGZ93_03015</name>
</gene>
<dbReference type="EMBL" id="NMVQ01000002">
    <property type="protein sequence ID" value="OYO24679.1"/>
    <property type="molecule type" value="Genomic_DNA"/>
</dbReference>
<feature type="transmembrane region" description="Helical" evidence="5">
    <location>
        <begin position="38"/>
        <end position="61"/>
    </location>
</feature>
<comment type="similarity">
    <text evidence="1">Belongs to the peptidase S1C family.</text>
</comment>
<dbReference type="OrthoDB" id="9758917at2"/>
<dbReference type="Gene3D" id="2.30.42.10">
    <property type="match status" value="1"/>
</dbReference>
<dbReference type="InterPro" id="IPR001940">
    <property type="entry name" value="Peptidase_S1C"/>
</dbReference>
<name>A0A255HAI8_9ACTN</name>
<dbReference type="SUPFAM" id="SSF50494">
    <property type="entry name" value="Trypsin-like serine proteases"/>
    <property type="match status" value="1"/>
</dbReference>
<dbReference type="CDD" id="cd06779">
    <property type="entry name" value="cpPDZ_Deg_HtrA-like"/>
    <property type="match status" value="1"/>
</dbReference>
<proteinExistence type="inferred from homology"/>
<keyword evidence="5" id="KW-1133">Transmembrane helix</keyword>
<dbReference type="PRINTS" id="PR00834">
    <property type="entry name" value="PROTEASES2C"/>
</dbReference>
<evidence type="ECO:0000259" key="6">
    <source>
        <dbReference type="PROSITE" id="PS50106"/>
    </source>
</evidence>
<feature type="region of interest" description="Disordered" evidence="4">
    <location>
        <begin position="1"/>
        <end position="23"/>
    </location>
</feature>
<sequence length="403" mass="39967">MTTNWTGPHYTPPTMPQQAWAPPVAQPAPQVTRKRRGAALLVLPAALLAALASSGLTVAGLHATTPAATAGSTSTVNTVVQGSPANPDWSQTVKVAAPSVVAIAVQGRTGSAEGSGVLYDASGLVVTNNHVVNGVGTGARLQVTLANQQVYAATLVGADASTDLAVIRLTDPPADLQPINFGDVGQLTVGQPVMALGNPLGLSQTVTTGIISALDRPVITQQSGGTAGAASRTAAEQSVTNAIQTNAAINPGNSGGALVDVNGRLIGITSSIATLGSGQGESGNIGIGFAIPANEVRSTVDQLISGGAARHAYLGVSAVDATGKVGQATFSGAGLRQVVAGSPADQAGLKTGDVVLAINGEAVPGSDALIAQVRDHNVGERVTLKVARDGQAVELPVTLATGQ</sequence>
<keyword evidence="5" id="KW-0812">Transmembrane</keyword>
<evidence type="ECO:0000313" key="8">
    <source>
        <dbReference type="Proteomes" id="UP000216311"/>
    </source>
</evidence>
<dbReference type="Pfam" id="PF13365">
    <property type="entry name" value="Trypsin_2"/>
    <property type="match status" value="1"/>
</dbReference>
<dbReference type="Proteomes" id="UP000216311">
    <property type="component" value="Unassembled WGS sequence"/>
</dbReference>
<dbReference type="PANTHER" id="PTHR43343">
    <property type="entry name" value="PEPTIDASE S12"/>
    <property type="match status" value="1"/>
</dbReference>
<keyword evidence="8" id="KW-1185">Reference proteome</keyword>
<dbReference type="AlphaFoldDB" id="A0A255HAI8"/>
<evidence type="ECO:0000256" key="4">
    <source>
        <dbReference type="SAM" id="MobiDB-lite"/>
    </source>
</evidence>
<dbReference type="GO" id="GO:0006508">
    <property type="term" value="P:proteolysis"/>
    <property type="evidence" value="ECO:0007669"/>
    <property type="project" value="UniProtKB-KW"/>
</dbReference>
<dbReference type="PANTHER" id="PTHR43343:SF3">
    <property type="entry name" value="PROTEASE DO-LIKE 8, CHLOROPLASTIC"/>
    <property type="match status" value="1"/>
</dbReference>
<evidence type="ECO:0000256" key="2">
    <source>
        <dbReference type="ARBA" id="ARBA00022670"/>
    </source>
</evidence>